<dbReference type="InterPro" id="IPR016187">
    <property type="entry name" value="CTDL_fold"/>
</dbReference>
<keyword evidence="1" id="KW-1133">Transmembrane helix</keyword>
<dbReference type="InterPro" id="IPR001304">
    <property type="entry name" value="C-type_lectin-like"/>
</dbReference>
<sequence length="1521" mass="171346">MSLILCLSQSEDNSIYDVDFTLEMSESRMATFGKLLGQPAFRCLAMDIAKAHMLELTDCKKKLPLVCKYYIDVKAPVTKLDSNAVNCASGWLFDSSRNMCISPLKKRSDAHFMFEWLDESTMDFNMLKMGELNPMKLRGSSSVSVHYTGGYSYMSGQDKTWSLSQAWYTNNKDKQYTLSLSDRIFYQNDHEKHAVCQTPSVTYKSISQREFCSQQFCFRVSPPGFSCSQTFGSNYSLMRIDSLQQQQFILTSLASIVKDNNEVSFGLVFFKITFQSISLSQFWKPDNGVYEFFHHGPTNAFFWSPNARKDGINKCYTTKVTADLNQWSVSPCDKILPSLCHAPTAIPLPKKKNTPDNCTEAVINLVSESPSTLLGNKIKQGSQSMEPSSSFTDWSDQPSSKFPLPTTSDTCVMLFREFFSMTNCQIALPYVCIADPVAKSDVAATQRLLQQGSCAAGYLAYKDLCLSFSQLQGPRAKNCEQLKTSSSCPGVFTPRTSGDMHFMRLMLAQQEISSAWLGMGLVAKSNLSTSSQKTIKLQSKLLDYLSNVYQVSHSLVDIDTLSPDLKDYQRMILFQASETTKMRNFPSNDTAQWQFLGYFSQLPKEEQPNIEPDGANLLCPEDSQLVGSKCLKYRTDIKLNWYEAEKRCTKAGINGHLATLDPSSYQLKDRAWLGAQSNSVSSNFGLIVSVQNSLVNWMATEDGLKMTVSYLEGDEVFCLLMDEKRPYFHECNSEYNFVCTFDPHLRDTSTNLEFSLPSQKRMSYAEAVDFCTRDRATLIDLLSNSTRTNFLKLMHAHLPDEPITTWNFGSSPKVENQCLSLPLVLNARLPGDFANLEPQLVDCKSELPVICERVGHREAFPLRVAKKSYSLPTESTMTWSEAVDHCEAIGGVLASLHTKQELIDLATALETGKVLAHFDDLWLGLRAEAAGRLTWQDGSVVDYLPVSLLRARSSFASPALCHFLQSNPLNIVAHRCDEANRFRAICTKAAVTKKQEEVASQSSVKCAKGFLPHNGRCFKLFNSHWPQDQAEGICRGEKSKLAQIRDFKDQLFVASLLQDVRIQHSEVRSINLPSAWIGLTEREELFNITNYSNFASTQLSFVNNTKPKCVVMISSLNPAQNGLWLVENCDTHSDAFVCENQGIEKHETGFVNPCPEAFPHFFEDTTLNSMYCYHLTQTNLMETSQDSLARCKKLNPQATLPMYHSLYQFSRIKSLLSQDHVYPIGFHSDDKHWVWIDGSTVGFSGLVTPPSGMYGQFYLSGAVNESLIMETDVSTRKFGLMCQLELQALGKEEDAKRVLRVTDKGNVCARWDTVKKLTPLGPEIMPTSTSLVWSVRLSEERIYDYSKLRDECAYLTKGDNVELFGCFINDSVGSWEACLLPIAGKDSSLYIFFQFVAITGLLALFLFVISLIYKRYQQQKKLRLEPSYRSPNILFVPEPTTENNSQCQLHNENLGFGPLLDENELIPANGSQVENFNKKNSLLFIDDSEGVRYSTTPRIKLTSPFNMNKYQPLTDSADHDF</sequence>
<dbReference type="InterPro" id="IPR016186">
    <property type="entry name" value="C-type_lectin-like/link_sf"/>
</dbReference>
<name>A0ABD2QS61_9PLAT</name>
<keyword evidence="4" id="KW-1185">Reference proteome</keyword>
<organism evidence="3 4">
    <name type="scientific">Cichlidogyrus casuarinus</name>
    <dbReference type="NCBI Taxonomy" id="1844966"/>
    <lineage>
        <taxon>Eukaryota</taxon>
        <taxon>Metazoa</taxon>
        <taxon>Spiralia</taxon>
        <taxon>Lophotrochozoa</taxon>
        <taxon>Platyhelminthes</taxon>
        <taxon>Monogenea</taxon>
        <taxon>Monopisthocotylea</taxon>
        <taxon>Dactylogyridea</taxon>
        <taxon>Ancyrocephalidae</taxon>
        <taxon>Cichlidogyrus</taxon>
    </lineage>
</organism>
<accession>A0ABD2QS61</accession>
<gene>
    <name evidence="3" type="primary">MRC2</name>
    <name evidence="3" type="ORF">Ciccas_000047</name>
</gene>
<dbReference type="Proteomes" id="UP001626550">
    <property type="component" value="Unassembled WGS sequence"/>
</dbReference>
<proteinExistence type="predicted"/>
<feature type="domain" description="C-type lectin" evidence="2">
    <location>
        <begin position="864"/>
        <end position="982"/>
    </location>
</feature>
<dbReference type="PROSITE" id="PS50041">
    <property type="entry name" value="C_TYPE_LECTIN_2"/>
    <property type="match status" value="4"/>
</dbReference>
<feature type="domain" description="C-type lectin" evidence="2">
    <location>
        <begin position="626"/>
        <end position="740"/>
    </location>
</feature>
<dbReference type="PANTHER" id="PTHR22803">
    <property type="entry name" value="MANNOSE, PHOSPHOLIPASE, LECTIN RECEPTOR RELATED"/>
    <property type="match status" value="1"/>
</dbReference>
<dbReference type="Pfam" id="PF00059">
    <property type="entry name" value="Lectin_C"/>
    <property type="match status" value="1"/>
</dbReference>
<dbReference type="Gene3D" id="3.10.100.10">
    <property type="entry name" value="Mannose-Binding Protein A, subunit A"/>
    <property type="match status" value="4"/>
</dbReference>
<reference evidence="3 4" key="1">
    <citation type="submission" date="2024-11" db="EMBL/GenBank/DDBJ databases">
        <title>Adaptive evolution of stress response genes in parasites aligns with host niche diversity.</title>
        <authorList>
            <person name="Hahn C."/>
            <person name="Resl P."/>
        </authorList>
    </citation>
    <scope>NUCLEOTIDE SEQUENCE [LARGE SCALE GENOMIC DNA]</scope>
    <source>
        <strain evidence="3">EGGRZ-B1_66</strain>
        <tissue evidence="3">Body</tissue>
    </source>
</reference>
<dbReference type="SMART" id="SM00034">
    <property type="entry name" value="CLECT"/>
    <property type="match status" value="4"/>
</dbReference>
<comment type="caution">
    <text evidence="3">The sequence shown here is derived from an EMBL/GenBank/DDBJ whole genome shotgun (WGS) entry which is preliminary data.</text>
</comment>
<feature type="domain" description="C-type lectin" evidence="2">
    <location>
        <begin position="213"/>
        <end position="341"/>
    </location>
</feature>
<feature type="domain" description="C-type lectin" evidence="2">
    <location>
        <begin position="1013"/>
        <end position="1130"/>
    </location>
</feature>
<keyword evidence="1" id="KW-0472">Membrane</keyword>
<evidence type="ECO:0000313" key="3">
    <source>
        <dbReference type="EMBL" id="KAL3321291.1"/>
    </source>
</evidence>
<keyword evidence="3" id="KW-0675">Receptor</keyword>
<evidence type="ECO:0000313" key="4">
    <source>
        <dbReference type="Proteomes" id="UP001626550"/>
    </source>
</evidence>
<feature type="transmembrane region" description="Helical" evidence="1">
    <location>
        <begin position="1389"/>
        <end position="1413"/>
    </location>
</feature>
<dbReference type="EMBL" id="JBJKFK010000002">
    <property type="protein sequence ID" value="KAL3321291.1"/>
    <property type="molecule type" value="Genomic_DNA"/>
</dbReference>
<keyword evidence="1" id="KW-0812">Transmembrane</keyword>
<protein>
    <submittedName>
        <fullName evidence="3">C-type mannose receptor 2</fullName>
    </submittedName>
</protein>
<dbReference type="SUPFAM" id="SSF56436">
    <property type="entry name" value="C-type lectin-like"/>
    <property type="match status" value="5"/>
</dbReference>
<dbReference type="InterPro" id="IPR050111">
    <property type="entry name" value="C-type_lectin/snaclec_domain"/>
</dbReference>
<evidence type="ECO:0000259" key="2">
    <source>
        <dbReference type="PROSITE" id="PS50041"/>
    </source>
</evidence>
<evidence type="ECO:0000256" key="1">
    <source>
        <dbReference type="SAM" id="Phobius"/>
    </source>
</evidence>
<dbReference type="CDD" id="cd00037">
    <property type="entry name" value="CLECT"/>
    <property type="match status" value="3"/>
</dbReference>